<gene>
    <name evidence="1" type="ORF">AGR3A_Cc180041</name>
</gene>
<accession>A0A1S7NYY0</accession>
<proteinExistence type="predicted"/>
<evidence type="ECO:0000313" key="1">
    <source>
        <dbReference type="EMBL" id="CUX13572.1"/>
    </source>
</evidence>
<name>A0A1S7NYY0_9HYPH</name>
<dbReference type="EMBL" id="FBWK01000010">
    <property type="protein sequence ID" value="CUX13572.1"/>
    <property type="molecule type" value="Genomic_DNA"/>
</dbReference>
<keyword evidence="2" id="KW-1185">Reference proteome</keyword>
<reference evidence="2" key="1">
    <citation type="submission" date="2016-01" db="EMBL/GenBank/DDBJ databases">
        <authorList>
            <person name="Regsiter A."/>
            <person name="william w."/>
        </authorList>
    </citation>
    <scope>NUCLEOTIDE SEQUENCE [LARGE SCALE GENOMIC DNA]</scope>
    <source>
        <strain evidence="2">CFBP 6623</strain>
    </source>
</reference>
<dbReference type="Proteomes" id="UP000191988">
    <property type="component" value="Unassembled WGS sequence"/>
</dbReference>
<evidence type="ECO:0000313" key="2">
    <source>
        <dbReference type="Proteomes" id="UP000191988"/>
    </source>
</evidence>
<organism evidence="1 2">
    <name type="scientific">Agrobacterium tomkonis CFBP 6623</name>
    <dbReference type="NCBI Taxonomy" id="1183432"/>
    <lineage>
        <taxon>Bacteria</taxon>
        <taxon>Pseudomonadati</taxon>
        <taxon>Pseudomonadota</taxon>
        <taxon>Alphaproteobacteria</taxon>
        <taxon>Hyphomicrobiales</taxon>
        <taxon>Rhizobiaceae</taxon>
        <taxon>Rhizobium/Agrobacterium group</taxon>
        <taxon>Agrobacterium</taxon>
        <taxon>Agrobacterium tumefaciens complex</taxon>
    </lineage>
</organism>
<dbReference type="AlphaFoldDB" id="A0A1S7NYY0"/>
<sequence length="31" mass="3686">MAFLRIVKPIYLFDFARFPDVKAFPLLLETL</sequence>
<protein>
    <submittedName>
        <fullName evidence="1">Uncharacterized protein</fullName>
    </submittedName>
</protein>